<evidence type="ECO:0000313" key="1">
    <source>
        <dbReference type="EMBL" id="LAA85384.1"/>
    </source>
</evidence>
<dbReference type="EMBL" id="IACK01120493">
    <property type="protein sequence ID" value="LAA85384.1"/>
    <property type="molecule type" value="Transcribed_RNA"/>
</dbReference>
<organism evidence="1">
    <name type="scientific">Micrurus lemniscatus lemniscatus</name>
    <dbReference type="NCBI Taxonomy" id="129467"/>
    <lineage>
        <taxon>Eukaryota</taxon>
        <taxon>Metazoa</taxon>
        <taxon>Chordata</taxon>
        <taxon>Craniata</taxon>
        <taxon>Vertebrata</taxon>
        <taxon>Euteleostomi</taxon>
        <taxon>Lepidosauria</taxon>
        <taxon>Squamata</taxon>
        <taxon>Bifurcata</taxon>
        <taxon>Unidentata</taxon>
        <taxon>Episquamata</taxon>
        <taxon>Toxicofera</taxon>
        <taxon>Serpentes</taxon>
        <taxon>Colubroidea</taxon>
        <taxon>Elapidae</taxon>
        <taxon>Elapinae</taxon>
        <taxon>Micrurus</taxon>
    </lineage>
</organism>
<reference evidence="1" key="1">
    <citation type="submission" date="2017-07" db="EMBL/GenBank/DDBJ databases">
        <authorList>
            <person name="Mikheyev A."/>
            <person name="Grau M."/>
        </authorList>
    </citation>
    <scope>NUCLEOTIDE SEQUENCE</scope>
    <source>
        <tissue evidence="1">Venom_gland</tissue>
    </source>
</reference>
<dbReference type="AlphaFoldDB" id="A0A2D4IMP2"/>
<accession>A0A2D4IMP2</accession>
<sequence length="114" mass="13010">MRLLMKNPFNYTCLLFRKIWFLGNQLLAELLNYLLLSKLSGLMEQVIISQFWKGLLGNGTRQDQRLHCPSQATSIVSKTTVSCKWTAVTMSNCFEMSWHLSGGNIVFDIPTHPS</sequence>
<reference evidence="1" key="2">
    <citation type="submission" date="2017-11" db="EMBL/GenBank/DDBJ databases">
        <title>Coralsnake Venomics: Analyses of Venom Gland Transcriptomes and Proteomes of Six Brazilian Taxa.</title>
        <authorList>
            <person name="Aird S.D."/>
            <person name="Jorge da Silva N."/>
            <person name="Qiu L."/>
            <person name="Villar-Briones A."/>
            <person name="Aparecida-Saddi V."/>
            <person name="Campos-Telles M.P."/>
            <person name="Grau M."/>
            <person name="Mikheyev A.S."/>
        </authorList>
    </citation>
    <scope>NUCLEOTIDE SEQUENCE</scope>
    <source>
        <tissue evidence="1">Venom_gland</tissue>
    </source>
</reference>
<proteinExistence type="predicted"/>
<name>A0A2D4IMP2_MICLE</name>
<protein>
    <submittedName>
        <fullName evidence="1">Uncharacterized protein</fullName>
    </submittedName>
</protein>